<proteinExistence type="predicted"/>
<reference evidence="3 4" key="1">
    <citation type="submission" date="2023-05" db="EMBL/GenBank/DDBJ databases">
        <title>B98-5 Cell Line De Novo Hybrid Assembly: An Optical Mapping Approach.</title>
        <authorList>
            <person name="Kananen K."/>
            <person name="Auerbach J.A."/>
            <person name="Kautto E."/>
            <person name="Blachly J.S."/>
        </authorList>
    </citation>
    <scope>NUCLEOTIDE SEQUENCE [LARGE SCALE GENOMIC DNA]</scope>
    <source>
        <strain evidence="3">B95-8</strain>
        <tissue evidence="3">Cell line</tissue>
    </source>
</reference>
<dbReference type="Proteomes" id="UP001266305">
    <property type="component" value="Unassembled WGS sequence"/>
</dbReference>
<keyword evidence="4" id="KW-1185">Reference proteome</keyword>
<evidence type="ECO:0000256" key="2">
    <source>
        <dbReference type="SAM" id="Coils"/>
    </source>
</evidence>
<sequence>MEKPGATPQTYLRLVVKELRRTVAALPKKYEGYEVESSLTDAGFEKEAAGAQSLEASCEKLNRSNCELEVEILCLEKELKEEKSKHSEQDELMADISKRYKAEVWKEQVSELNKQKITCEDFKLHTEQVLNDKEEHIKTLTKHLLKTKDWAAMLREDITNGGNLESEMNSESENGAYLDDPLKGALKKLIHAANETLQEINSRGNYQLEKEEKLSKVDEKISHSTDELETCRQQAKGLEEELERTIHSHQGQIISHEKKARE</sequence>
<keyword evidence="1 2" id="KW-0175">Coiled coil</keyword>
<gene>
    <name evidence="3" type="ORF">P7K49_035911</name>
</gene>
<name>A0ABQ9TP14_SAGOE</name>
<evidence type="ECO:0000313" key="4">
    <source>
        <dbReference type="Proteomes" id="UP001266305"/>
    </source>
</evidence>
<dbReference type="PANTHER" id="PTHR23158">
    <property type="entry name" value="MELANOMA INHIBITORY ACTIVITY-RELATED"/>
    <property type="match status" value="1"/>
</dbReference>
<protein>
    <submittedName>
        <fullName evidence="3">Uncharacterized protein</fullName>
    </submittedName>
</protein>
<evidence type="ECO:0000256" key="1">
    <source>
        <dbReference type="ARBA" id="ARBA00023054"/>
    </source>
</evidence>
<evidence type="ECO:0000313" key="3">
    <source>
        <dbReference type="EMBL" id="KAK2086486.1"/>
    </source>
</evidence>
<dbReference type="EMBL" id="JASSZA010000020">
    <property type="protein sequence ID" value="KAK2086486.1"/>
    <property type="molecule type" value="Genomic_DNA"/>
</dbReference>
<organism evidence="3 4">
    <name type="scientific">Saguinus oedipus</name>
    <name type="common">Cotton-top tamarin</name>
    <name type="synonym">Oedipomidas oedipus</name>
    <dbReference type="NCBI Taxonomy" id="9490"/>
    <lineage>
        <taxon>Eukaryota</taxon>
        <taxon>Metazoa</taxon>
        <taxon>Chordata</taxon>
        <taxon>Craniata</taxon>
        <taxon>Vertebrata</taxon>
        <taxon>Euteleostomi</taxon>
        <taxon>Mammalia</taxon>
        <taxon>Eutheria</taxon>
        <taxon>Euarchontoglires</taxon>
        <taxon>Primates</taxon>
        <taxon>Haplorrhini</taxon>
        <taxon>Platyrrhini</taxon>
        <taxon>Cebidae</taxon>
        <taxon>Callitrichinae</taxon>
        <taxon>Saguinus</taxon>
    </lineage>
</organism>
<dbReference type="PANTHER" id="PTHR23158:SF38">
    <property type="entry name" value="MELANOMA INHIBITORY ACTIVITY PROTEIN 2"/>
    <property type="match status" value="1"/>
</dbReference>
<comment type="caution">
    <text evidence="3">The sequence shown here is derived from an EMBL/GenBank/DDBJ whole genome shotgun (WGS) entry which is preliminary data.</text>
</comment>
<feature type="coiled-coil region" evidence="2">
    <location>
        <begin position="221"/>
        <end position="248"/>
    </location>
</feature>
<accession>A0ABQ9TP14</accession>
<dbReference type="InterPro" id="IPR051500">
    <property type="entry name" value="cTAGE_MIA/OTOR"/>
</dbReference>